<dbReference type="Gene3D" id="1.10.472.60">
    <property type="entry name" value="putative protein disulfide isomerase domain"/>
    <property type="match status" value="1"/>
</dbReference>
<dbReference type="InterPro" id="IPR036249">
    <property type="entry name" value="Thioredoxin-like_sf"/>
</dbReference>
<proteinExistence type="predicted"/>
<dbReference type="Pfam" id="PF01323">
    <property type="entry name" value="DSBA"/>
    <property type="match status" value="1"/>
</dbReference>
<dbReference type="AlphaFoldDB" id="A0A5N7IMK4"/>
<evidence type="ECO:0000256" key="1">
    <source>
        <dbReference type="SAM" id="Phobius"/>
    </source>
</evidence>
<evidence type="ECO:0000313" key="3">
    <source>
        <dbReference type="EMBL" id="MPQ62149.1"/>
    </source>
</evidence>
<sequence length="237" mass="27291">MSTTVIVIIVVTSLIYNLVIKIRNWRIIYMKNKIYYVMDTMCGWCYGFSDVITKIHEKHKDKYDFEIIPGGMWVGDEVKEMDTSLGEYIKTNNIRVEALTSVHFGKAFNKNVLGGVNRVLDSLPGAKAMVLFQKLNRDMSFDFLKKMQEAFFVNGQDMNDITVYTKIAESFGISKGDFEEIFLSQELSEETFECFRKGQKLGVQSFPTVILEKGNKRTIIAQGYSSFEELDKILLRE</sequence>
<keyword evidence="1" id="KW-0472">Membrane</keyword>
<organism evidence="3 4">
    <name type="scientific">Clostridium estertheticum</name>
    <dbReference type="NCBI Taxonomy" id="238834"/>
    <lineage>
        <taxon>Bacteria</taxon>
        <taxon>Bacillati</taxon>
        <taxon>Bacillota</taxon>
        <taxon>Clostridia</taxon>
        <taxon>Eubacteriales</taxon>
        <taxon>Clostridiaceae</taxon>
        <taxon>Clostridium</taxon>
    </lineage>
</organism>
<evidence type="ECO:0000313" key="4">
    <source>
        <dbReference type="Proteomes" id="UP000342249"/>
    </source>
</evidence>
<dbReference type="InterPro" id="IPR001853">
    <property type="entry name" value="DSBA-like_thioredoxin_dom"/>
</dbReference>
<protein>
    <submittedName>
        <fullName evidence="3">DsbA family protein</fullName>
    </submittedName>
</protein>
<evidence type="ECO:0000259" key="2">
    <source>
        <dbReference type="Pfam" id="PF01323"/>
    </source>
</evidence>
<accession>A0A5N7IMK4</accession>
<keyword evidence="1" id="KW-0812">Transmembrane</keyword>
<dbReference type="Gene3D" id="3.40.30.10">
    <property type="entry name" value="Glutaredoxin"/>
    <property type="match status" value="1"/>
</dbReference>
<comment type="caution">
    <text evidence="3">The sequence shown here is derived from an EMBL/GenBank/DDBJ whole genome shotgun (WGS) entry which is preliminary data.</text>
</comment>
<keyword evidence="1" id="KW-1133">Transmembrane helix</keyword>
<dbReference type="GO" id="GO:0016491">
    <property type="term" value="F:oxidoreductase activity"/>
    <property type="evidence" value="ECO:0007669"/>
    <property type="project" value="InterPro"/>
</dbReference>
<feature type="domain" description="DSBA-like thioredoxin" evidence="2">
    <location>
        <begin position="36"/>
        <end position="231"/>
    </location>
</feature>
<reference evidence="3 4" key="1">
    <citation type="journal article" date="2019" name="Lett. Appl. Microbiol.">
        <title>A case of 'blown pack' spoilage of vacuum-packaged pork likely associated with Clostridium estertheticum in Canada.</title>
        <authorList>
            <person name="Zhang P."/>
            <person name="Ward P."/>
            <person name="McMullen L.M."/>
            <person name="Yang X."/>
        </authorList>
    </citation>
    <scope>NUCLEOTIDE SEQUENCE [LARGE SCALE GENOMIC DNA]</scope>
    <source>
        <strain evidence="3 4">MA19</strain>
    </source>
</reference>
<dbReference type="PANTHER" id="PTHR13887:SF54">
    <property type="entry name" value="DSBA FAMILY PROTEIN"/>
    <property type="match status" value="1"/>
</dbReference>
<gene>
    <name evidence="3" type="ORF">E4V82_08485</name>
</gene>
<feature type="transmembrane region" description="Helical" evidence="1">
    <location>
        <begin position="6"/>
        <end position="23"/>
    </location>
</feature>
<dbReference type="SUPFAM" id="SSF52833">
    <property type="entry name" value="Thioredoxin-like"/>
    <property type="match status" value="1"/>
</dbReference>
<dbReference type="EMBL" id="SPSF01000018">
    <property type="protein sequence ID" value="MPQ62149.1"/>
    <property type="molecule type" value="Genomic_DNA"/>
</dbReference>
<dbReference type="PANTHER" id="PTHR13887">
    <property type="entry name" value="GLUTATHIONE S-TRANSFERASE KAPPA"/>
    <property type="match status" value="1"/>
</dbReference>
<dbReference type="CDD" id="cd03025">
    <property type="entry name" value="DsbA_FrnE_like"/>
    <property type="match status" value="1"/>
</dbReference>
<name>A0A5N7IMK4_9CLOT</name>
<dbReference type="Proteomes" id="UP000342249">
    <property type="component" value="Unassembled WGS sequence"/>
</dbReference>